<keyword evidence="2" id="KW-1185">Reference proteome</keyword>
<protein>
    <submittedName>
        <fullName evidence="1">Uncharacterized protein</fullName>
    </submittedName>
</protein>
<sequence length="219" mass="24355">MAQATDQARHSHVDAISTFLNRYLKPQGKIAKVAQRDHRLQILLEAIDTPEHDHIVPWVTQAIETLKPEGMETLQLFARRAGDKNCAWMEGFVLRSGKLMPMDTMSVAHGQCDESNLIARATEGDIEAITIVVDRALDNPSLRAHIALNKAVLKVTIETIQFLDGQNFAVELANKLKPIGSPKVQTVEIYKQKTATSAPFLLNQIALFESKSRLSTPSY</sequence>
<gene>
    <name evidence="1" type="ORF">IQ266_21015</name>
</gene>
<organism evidence="1 2">
    <name type="scientific">Romeriopsis navalis LEGE 11480</name>
    <dbReference type="NCBI Taxonomy" id="2777977"/>
    <lineage>
        <taxon>Bacteria</taxon>
        <taxon>Bacillati</taxon>
        <taxon>Cyanobacteriota</taxon>
        <taxon>Cyanophyceae</taxon>
        <taxon>Leptolyngbyales</taxon>
        <taxon>Leptolyngbyaceae</taxon>
        <taxon>Romeriopsis</taxon>
        <taxon>Romeriopsis navalis</taxon>
    </lineage>
</organism>
<dbReference type="EMBL" id="JADEXQ010000094">
    <property type="protein sequence ID" value="MBE9032225.1"/>
    <property type="molecule type" value="Genomic_DNA"/>
</dbReference>
<name>A0A928Z6H0_9CYAN</name>
<dbReference type="RefSeq" id="WP_264327043.1">
    <property type="nucleotide sequence ID" value="NZ_JADEXQ010000094.1"/>
</dbReference>
<comment type="caution">
    <text evidence="1">The sequence shown here is derived from an EMBL/GenBank/DDBJ whole genome shotgun (WGS) entry which is preliminary data.</text>
</comment>
<accession>A0A928Z6H0</accession>
<reference evidence="1" key="1">
    <citation type="submission" date="2020-10" db="EMBL/GenBank/DDBJ databases">
        <authorList>
            <person name="Castelo-Branco R."/>
            <person name="Eusebio N."/>
            <person name="Adriana R."/>
            <person name="Vieira A."/>
            <person name="Brugerolle De Fraissinette N."/>
            <person name="Rezende De Castro R."/>
            <person name="Schneider M.P."/>
            <person name="Vasconcelos V."/>
            <person name="Leao P.N."/>
        </authorList>
    </citation>
    <scope>NUCLEOTIDE SEQUENCE</scope>
    <source>
        <strain evidence="1">LEGE 11480</strain>
    </source>
</reference>
<dbReference type="Proteomes" id="UP000625316">
    <property type="component" value="Unassembled WGS sequence"/>
</dbReference>
<proteinExistence type="predicted"/>
<evidence type="ECO:0000313" key="1">
    <source>
        <dbReference type="EMBL" id="MBE9032225.1"/>
    </source>
</evidence>
<evidence type="ECO:0000313" key="2">
    <source>
        <dbReference type="Proteomes" id="UP000625316"/>
    </source>
</evidence>
<dbReference type="AlphaFoldDB" id="A0A928Z6H0"/>